<comment type="caution">
    <text evidence="2">The sequence shown here is derived from an EMBL/GenBank/DDBJ whole genome shotgun (WGS) entry which is preliminary data.</text>
</comment>
<name>A0ABW3CS83_9ACTN</name>
<gene>
    <name evidence="2" type="ORF">ACFQ07_31420</name>
</gene>
<accession>A0ABW3CS83</accession>
<proteinExistence type="predicted"/>
<evidence type="ECO:0000259" key="1">
    <source>
        <dbReference type="Pfam" id="PF22551"/>
    </source>
</evidence>
<dbReference type="Proteomes" id="UP001597083">
    <property type="component" value="Unassembled WGS sequence"/>
</dbReference>
<feature type="domain" description="TY-Chap central" evidence="1">
    <location>
        <begin position="6"/>
        <end position="137"/>
    </location>
</feature>
<dbReference type="InterPro" id="IPR054343">
    <property type="entry name" value="TY-Chap_M"/>
</dbReference>
<evidence type="ECO:0000313" key="2">
    <source>
        <dbReference type="EMBL" id="MFD0856785.1"/>
    </source>
</evidence>
<keyword evidence="3" id="KW-1185">Reference proteome</keyword>
<dbReference type="EMBL" id="JBHTIR010004258">
    <property type="protein sequence ID" value="MFD0856785.1"/>
    <property type="molecule type" value="Genomic_DNA"/>
</dbReference>
<protein>
    <submittedName>
        <fullName evidence="2">YbjN domain-containing protein</fullName>
    </submittedName>
</protein>
<reference evidence="3" key="1">
    <citation type="journal article" date="2019" name="Int. J. Syst. Evol. Microbiol.">
        <title>The Global Catalogue of Microorganisms (GCM) 10K type strain sequencing project: providing services to taxonomists for standard genome sequencing and annotation.</title>
        <authorList>
            <consortium name="The Broad Institute Genomics Platform"/>
            <consortium name="The Broad Institute Genome Sequencing Center for Infectious Disease"/>
            <person name="Wu L."/>
            <person name="Ma J."/>
        </authorList>
    </citation>
    <scope>NUCLEOTIDE SEQUENCE [LARGE SCALE GENOMIC DNA]</scope>
    <source>
        <strain evidence="3">JCM 31696</strain>
    </source>
</reference>
<dbReference type="SUPFAM" id="SSF69635">
    <property type="entry name" value="Type III secretory system chaperone-like"/>
    <property type="match status" value="1"/>
</dbReference>
<dbReference type="Gene3D" id="3.30.1460.10">
    <property type="match status" value="1"/>
</dbReference>
<sequence>MSRESVVAHVEKILKAYLETEDLVVDEEGDVPIRRGSALYHVRVGQQEPYRVEVVSSVLSEVEESYDLLRALNEINAGFYGIQAYHRKGRVIFSSDMLAETLQAEELERACALISGCADKYDDELQARFGGKKTFEDEE</sequence>
<evidence type="ECO:0000313" key="3">
    <source>
        <dbReference type="Proteomes" id="UP001597083"/>
    </source>
</evidence>
<organism evidence="2 3">
    <name type="scientific">Actinomadura adrarensis</name>
    <dbReference type="NCBI Taxonomy" id="1819600"/>
    <lineage>
        <taxon>Bacteria</taxon>
        <taxon>Bacillati</taxon>
        <taxon>Actinomycetota</taxon>
        <taxon>Actinomycetes</taxon>
        <taxon>Streptosporangiales</taxon>
        <taxon>Thermomonosporaceae</taxon>
        <taxon>Actinomadura</taxon>
    </lineage>
</organism>
<dbReference type="Pfam" id="PF22551">
    <property type="entry name" value="TY-Chap1"/>
    <property type="match status" value="1"/>
</dbReference>